<dbReference type="AlphaFoldDB" id="A0A1L9VRG7"/>
<evidence type="ECO:0000313" key="3">
    <source>
        <dbReference type="Proteomes" id="UP000184300"/>
    </source>
</evidence>
<dbReference type="VEuPathDB" id="FungiDB:ASPGLDRAFT_44283"/>
<dbReference type="GeneID" id="34462254"/>
<protein>
    <submittedName>
        <fullName evidence="2">Uncharacterized protein</fullName>
    </submittedName>
</protein>
<feature type="region of interest" description="Disordered" evidence="1">
    <location>
        <begin position="1"/>
        <end position="61"/>
    </location>
</feature>
<feature type="compositionally biased region" description="Polar residues" evidence="1">
    <location>
        <begin position="1"/>
        <end position="13"/>
    </location>
</feature>
<dbReference type="EMBL" id="KV878892">
    <property type="protein sequence ID" value="OJJ86484.1"/>
    <property type="molecule type" value="Genomic_DNA"/>
</dbReference>
<proteinExistence type="predicted"/>
<reference evidence="3" key="1">
    <citation type="journal article" date="2017" name="Genome Biol.">
        <title>Comparative genomics reveals high biological diversity and specific adaptations in the industrially and medically important fungal genus Aspergillus.</title>
        <authorList>
            <person name="de Vries R.P."/>
            <person name="Riley R."/>
            <person name="Wiebenga A."/>
            <person name="Aguilar-Osorio G."/>
            <person name="Amillis S."/>
            <person name="Uchima C.A."/>
            <person name="Anderluh G."/>
            <person name="Asadollahi M."/>
            <person name="Askin M."/>
            <person name="Barry K."/>
            <person name="Battaglia E."/>
            <person name="Bayram O."/>
            <person name="Benocci T."/>
            <person name="Braus-Stromeyer S.A."/>
            <person name="Caldana C."/>
            <person name="Canovas D."/>
            <person name="Cerqueira G.C."/>
            <person name="Chen F."/>
            <person name="Chen W."/>
            <person name="Choi C."/>
            <person name="Clum A."/>
            <person name="Dos Santos R.A."/>
            <person name="Damasio A.R."/>
            <person name="Diallinas G."/>
            <person name="Emri T."/>
            <person name="Fekete E."/>
            <person name="Flipphi M."/>
            <person name="Freyberg S."/>
            <person name="Gallo A."/>
            <person name="Gournas C."/>
            <person name="Habgood R."/>
            <person name="Hainaut M."/>
            <person name="Harispe M.L."/>
            <person name="Henrissat B."/>
            <person name="Hilden K.S."/>
            <person name="Hope R."/>
            <person name="Hossain A."/>
            <person name="Karabika E."/>
            <person name="Karaffa L."/>
            <person name="Karanyi Z."/>
            <person name="Krasevec N."/>
            <person name="Kuo A."/>
            <person name="Kusch H."/>
            <person name="LaButti K."/>
            <person name="Lagendijk E.L."/>
            <person name="Lapidus A."/>
            <person name="Levasseur A."/>
            <person name="Lindquist E."/>
            <person name="Lipzen A."/>
            <person name="Logrieco A.F."/>
            <person name="MacCabe A."/>
            <person name="Maekelae M.R."/>
            <person name="Malavazi I."/>
            <person name="Melin P."/>
            <person name="Meyer V."/>
            <person name="Mielnichuk N."/>
            <person name="Miskei M."/>
            <person name="Molnar A.P."/>
            <person name="Mule G."/>
            <person name="Ngan C.Y."/>
            <person name="Orejas M."/>
            <person name="Orosz E."/>
            <person name="Ouedraogo J.P."/>
            <person name="Overkamp K.M."/>
            <person name="Park H.-S."/>
            <person name="Perrone G."/>
            <person name="Piumi F."/>
            <person name="Punt P.J."/>
            <person name="Ram A.F."/>
            <person name="Ramon A."/>
            <person name="Rauscher S."/>
            <person name="Record E."/>
            <person name="Riano-Pachon D.M."/>
            <person name="Robert V."/>
            <person name="Roehrig J."/>
            <person name="Ruller R."/>
            <person name="Salamov A."/>
            <person name="Salih N.S."/>
            <person name="Samson R.A."/>
            <person name="Sandor E."/>
            <person name="Sanguinetti M."/>
            <person name="Schuetze T."/>
            <person name="Sepcic K."/>
            <person name="Shelest E."/>
            <person name="Sherlock G."/>
            <person name="Sophianopoulou V."/>
            <person name="Squina F.M."/>
            <person name="Sun H."/>
            <person name="Susca A."/>
            <person name="Todd R.B."/>
            <person name="Tsang A."/>
            <person name="Unkles S.E."/>
            <person name="van de Wiele N."/>
            <person name="van Rossen-Uffink D."/>
            <person name="Oliveira J.V."/>
            <person name="Vesth T.C."/>
            <person name="Visser J."/>
            <person name="Yu J.-H."/>
            <person name="Zhou M."/>
            <person name="Andersen M.R."/>
            <person name="Archer D.B."/>
            <person name="Baker S.E."/>
            <person name="Benoit I."/>
            <person name="Brakhage A.A."/>
            <person name="Braus G.H."/>
            <person name="Fischer R."/>
            <person name="Frisvad J.C."/>
            <person name="Goldman G.H."/>
            <person name="Houbraken J."/>
            <person name="Oakley B."/>
            <person name="Pocsi I."/>
            <person name="Scazzocchio C."/>
            <person name="Seiboth B."/>
            <person name="vanKuyk P.A."/>
            <person name="Wortman J."/>
            <person name="Dyer P.S."/>
            <person name="Grigoriev I.V."/>
        </authorList>
    </citation>
    <scope>NUCLEOTIDE SEQUENCE [LARGE SCALE GENOMIC DNA]</scope>
    <source>
        <strain evidence="3">CBS 516.65</strain>
    </source>
</reference>
<evidence type="ECO:0000313" key="2">
    <source>
        <dbReference type="EMBL" id="OJJ86484.1"/>
    </source>
</evidence>
<accession>A0A1L9VRG7</accession>
<dbReference type="Proteomes" id="UP000184300">
    <property type="component" value="Unassembled WGS sequence"/>
</dbReference>
<dbReference type="RefSeq" id="XP_022403173.1">
    <property type="nucleotide sequence ID" value="XM_022545993.1"/>
</dbReference>
<name>A0A1L9VRG7_ASPGL</name>
<keyword evidence="3" id="KW-1185">Reference proteome</keyword>
<gene>
    <name evidence="2" type="ORF">ASPGLDRAFT_44283</name>
</gene>
<sequence length="116" mass="13353">MSRQARMNESTSTAKKKERPKQEHEAPIENSQGGSQSDGLKKRQKQSPFRPRTKPKMSERKVRTYRWLSIKYKHSSPVLVQEFSISGPGSPTRFEYQVTGRVSAGTQQMPAQPLWY</sequence>
<evidence type="ECO:0000256" key="1">
    <source>
        <dbReference type="SAM" id="MobiDB-lite"/>
    </source>
</evidence>
<feature type="compositionally biased region" description="Polar residues" evidence="1">
    <location>
        <begin position="29"/>
        <end position="38"/>
    </location>
</feature>
<organism evidence="2 3">
    <name type="scientific">Aspergillus glaucus CBS 516.65</name>
    <dbReference type="NCBI Taxonomy" id="1160497"/>
    <lineage>
        <taxon>Eukaryota</taxon>
        <taxon>Fungi</taxon>
        <taxon>Dikarya</taxon>
        <taxon>Ascomycota</taxon>
        <taxon>Pezizomycotina</taxon>
        <taxon>Eurotiomycetes</taxon>
        <taxon>Eurotiomycetidae</taxon>
        <taxon>Eurotiales</taxon>
        <taxon>Aspergillaceae</taxon>
        <taxon>Aspergillus</taxon>
        <taxon>Aspergillus subgen. Aspergillus</taxon>
    </lineage>
</organism>